<proteinExistence type="inferred from homology"/>
<dbReference type="AlphaFoldDB" id="A0A6I5A2G1"/>
<organism evidence="3 4">
    <name type="scientific">Pontibacillus yanchengensis</name>
    <dbReference type="NCBI Taxonomy" id="462910"/>
    <lineage>
        <taxon>Bacteria</taxon>
        <taxon>Bacillati</taxon>
        <taxon>Bacillota</taxon>
        <taxon>Bacilli</taxon>
        <taxon>Bacillales</taxon>
        <taxon>Bacillaceae</taxon>
        <taxon>Pontibacillus</taxon>
    </lineage>
</organism>
<dbReference type="InterPro" id="IPR029039">
    <property type="entry name" value="Flavoprotein-like_sf"/>
</dbReference>
<dbReference type="Pfam" id="PF03358">
    <property type="entry name" value="FMN_red"/>
    <property type="match status" value="1"/>
</dbReference>
<dbReference type="InterPro" id="IPR005025">
    <property type="entry name" value="FMN_Rdtase-like_dom"/>
</dbReference>
<evidence type="ECO:0000259" key="2">
    <source>
        <dbReference type="Pfam" id="PF03358"/>
    </source>
</evidence>
<dbReference type="GO" id="GO:0005829">
    <property type="term" value="C:cytosol"/>
    <property type="evidence" value="ECO:0007669"/>
    <property type="project" value="TreeGrafter"/>
</dbReference>
<accession>A0A6I5A2G1</accession>
<dbReference type="PANTHER" id="PTHR30543">
    <property type="entry name" value="CHROMATE REDUCTASE"/>
    <property type="match status" value="1"/>
</dbReference>
<evidence type="ECO:0000313" key="3">
    <source>
        <dbReference type="EMBL" id="MYL35040.1"/>
    </source>
</evidence>
<dbReference type="EMBL" id="WMEQ01000013">
    <property type="protein sequence ID" value="MYL35040.1"/>
    <property type="molecule type" value="Genomic_DNA"/>
</dbReference>
<dbReference type="GO" id="GO:0016491">
    <property type="term" value="F:oxidoreductase activity"/>
    <property type="evidence" value="ECO:0007669"/>
    <property type="project" value="InterPro"/>
</dbReference>
<reference evidence="3 4" key="1">
    <citation type="submission" date="2019-11" db="EMBL/GenBank/DDBJ databases">
        <title>Genome sequences of 17 halophilic strains isolated from different environments.</title>
        <authorList>
            <person name="Furrow R.E."/>
        </authorList>
    </citation>
    <scope>NUCLEOTIDE SEQUENCE [LARGE SCALE GENOMIC DNA]</scope>
    <source>
        <strain evidence="3 4">22514_16_FS</strain>
    </source>
</reference>
<dbReference type="OrthoDB" id="9812295at2"/>
<evidence type="ECO:0000256" key="1">
    <source>
        <dbReference type="ARBA" id="ARBA00009428"/>
    </source>
</evidence>
<dbReference type="GO" id="GO:0010181">
    <property type="term" value="F:FMN binding"/>
    <property type="evidence" value="ECO:0007669"/>
    <property type="project" value="TreeGrafter"/>
</dbReference>
<evidence type="ECO:0000313" key="4">
    <source>
        <dbReference type="Proteomes" id="UP000468638"/>
    </source>
</evidence>
<dbReference type="InterPro" id="IPR050712">
    <property type="entry name" value="NAD(P)H-dep_reductase"/>
</dbReference>
<comment type="similarity">
    <text evidence="1">Belongs to the azoreductase type 2 family.</text>
</comment>
<dbReference type="Gene3D" id="3.40.50.360">
    <property type="match status" value="1"/>
</dbReference>
<comment type="caution">
    <text evidence="3">The sequence shown here is derived from an EMBL/GenBank/DDBJ whole genome shotgun (WGS) entry which is preliminary data.</text>
</comment>
<dbReference type="PANTHER" id="PTHR30543:SF21">
    <property type="entry name" value="NAD(P)H-DEPENDENT FMN REDUCTASE LOT6"/>
    <property type="match status" value="1"/>
</dbReference>
<protein>
    <submittedName>
        <fullName evidence="3">NADPH-dependent FMN reductase</fullName>
    </submittedName>
</protein>
<name>A0A6I5A2G1_9BACI</name>
<sequence length="180" mass="20032">MKIAAIVGSNREDSYNKKVATFIQDRYRDSMDIELINIRDFPLYNQDDEEVPPETVQSAVEQIHNSDGILFVTPEYNHSIPAVLKNAIDWFSRSGRPTAGKPTMIAGASQGALGTVRSQLHLRQILNAPGVSAKVLPQNEIFLGTIQDKFDDNGQLTDPGTIDFIDNVVTNFKDWINQVS</sequence>
<dbReference type="RefSeq" id="WP_160850027.1">
    <property type="nucleotide sequence ID" value="NZ_WMEQ01000013.1"/>
</dbReference>
<gene>
    <name evidence="3" type="ORF">GLW05_15765</name>
</gene>
<dbReference type="Proteomes" id="UP000468638">
    <property type="component" value="Unassembled WGS sequence"/>
</dbReference>
<feature type="domain" description="NADPH-dependent FMN reductase-like" evidence="2">
    <location>
        <begin position="1"/>
        <end position="145"/>
    </location>
</feature>
<dbReference type="SUPFAM" id="SSF52218">
    <property type="entry name" value="Flavoproteins"/>
    <property type="match status" value="1"/>
</dbReference>